<keyword evidence="3" id="KW-1185">Reference proteome</keyword>
<dbReference type="VEuPathDB" id="FungiDB:BD410DRAFT_833790"/>
<dbReference type="AlphaFoldDB" id="A0A4R5XEN2"/>
<gene>
    <name evidence="2" type="ORF">BD410DRAFT_833790</name>
</gene>
<feature type="compositionally biased region" description="Low complexity" evidence="1">
    <location>
        <begin position="350"/>
        <end position="360"/>
    </location>
</feature>
<evidence type="ECO:0000313" key="2">
    <source>
        <dbReference type="EMBL" id="TDL29493.1"/>
    </source>
</evidence>
<feature type="region of interest" description="Disordered" evidence="1">
    <location>
        <begin position="374"/>
        <end position="405"/>
    </location>
</feature>
<sequence>MFEESSPTDLSPPPPAYELTQQEFDQKTSHIVETSLSQPISQPQYADGWEEWDEAAFQANEARLREERARGASGSSTPQSQPLQSGSGSGGTSAQTNPSAHAQPGAPHDVRPLNIRKRSSQTPEKEKPSWYAQAGLGDNGSSSSRDPQDAQGSGSSRPRPASSVPSTRSLPEDPEDDPTAPPPPFAPTDTSLDGPSYELVQSQRAPSPVVVLRYNPGGVGSSPPPSPPASPVSRHTMSPSPAPSHLSMPPPRRPAHYAPSRPTTSYTPSLKAAHIPPPPRMDFNPLVAYTKPAFGHLPVDPAPVPSTINAASLYNSAVAAHLPTQPRRQPTRPQTAPYGAQPQGYMHSSQPQQPVNQYQTQYPNQYQTQYQNQYQNGMGSRNTYYPTPPPMQHYPTQPPYPNQGR</sequence>
<name>A0A4R5XEN2_9AGAM</name>
<feature type="region of interest" description="Disordered" evidence="1">
    <location>
        <begin position="59"/>
        <end position="277"/>
    </location>
</feature>
<feature type="compositionally biased region" description="Low complexity" evidence="1">
    <location>
        <begin position="153"/>
        <end position="169"/>
    </location>
</feature>
<proteinExistence type="predicted"/>
<feature type="compositionally biased region" description="Low complexity" evidence="1">
    <location>
        <begin position="71"/>
        <end position="86"/>
    </location>
</feature>
<feature type="compositionally biased region" description="Pro residues" evidence="1">
    <location>
        <begin position="386"/>
        <end position="405"/>
    </location>
</feature>
<protein>
    <submittedName>
        <fullName evidence="2">Uncharacterized protein</fullName>
    </submittedName>
</protein>
<accession>A0A4R5XEN2</accession>
<evidence type="ECO:0000256" key="1">
    <source>
        <dbReference type="SAM" id="MobiDB-lite"/>
    </source>
</evidence>
<dbReference type="OrthoDB" id="2797886at2759"/>
<reference evidence="2 3" key="1">
    <citation type="submission" date="2018-06" db="EMBL/GenBank/DDBJ databases">
        <title>A transcriptomic atlas of mushroom development highlights an independent origin of complex multicellularity.</title>
        <authorList>
            <consortium name="DOE Joint Genome Institute"/>
            <person name="Krizsan K."/>
            <person name="Almasi E."/>
            <person name="Merenyi Z."/>
            <person name="Sahu N."/>
            <person name="Viragh M."/>
            <person name="Koszo T."/>
            <person name="Mondo S."/>
            <person name="Kiss B."/>
            <person name="Balint B."/>
            <person name="Kues U."/>
            <person name="Barry K."/>
            <person name="Hegedus J.C."/>
            <person name="Henrissat B."/>
            <person name="Johnson J."/>
            <person name="Lipzen A."/>
            <person name="Ohm R."/>
            <person name="Nagy I."/>
            <person name="Pangilinan J."/>
            <person name="Yan J."/>
            <person name="Xiong Y."/>
            <person name="Grigoriev I.V."/>
            <person name="Hibbett D.S."/>
            <person name="Nagy L.G."/>
        </authorList>
    </citation>
    <scope>NUCLEOTIDE SEQUENCE [LARGE SCALE GENOMIC DNA]</scope>
    <source>
        <strain evidence="2 3">SZMC22713</strain>
    </source>
</reference>
<dbReference type="PRINTS" id="PR01217">
    <property type="entry name" value="PRICHEXTENSN"/>
</dbReference>
<organism evidence="2 3">
    <name type="scientific">Rickenella mellea</name>
    <dbReference type="NCBI Taxonomy" id="50990"/>
    <lineage>
        <taxon>Eukaryota</taxon>
        <taxon>Fungi</taxon>
        <taxon>Dikarya</taxon>
        <taxon>Basidiomycota</taxon>
        <taxon>Agaricomycotina</taxon>
        <taxon>Agaricomycetes</taxon>
        <taxon>Hymenochaetales</taxon>
        <taxon>Rickenellaceae</taxon>
        <taxon>Rickenella</taxon>
    </lineage>
</organism>
<dbReference type="Proteomes" id="UP000294933">
    <property type="component" value="Unassembled WGS sequence"/>
</dbReference>
<evidence type="ECO:0000313" key="3">
    <source>
        <dbReference type="Proteomes" id="UP000294933"/>
    </source>
</evidence>
<dbReference type="EMBL" id="ML170156">
    <property type="protein sequence ID" value="TDL29493.1"/>
    <property type="molecule type" value="Genomic_DNA"/>
</dbReference>
<feature type="region of interest" description="Disordered" evidence="1">
    <location>
        <begin position="322"/>
        <end position="360"/>
    </location>
</feature>
<feature type="compositionally biased region" description="Low complexity" evidence="1">
    <location>
        <begin position="323"/>
        <end position="335"/>
    </location>
</feature>